<feature type="non-terminal residue" evidence="2">
    <location>
        <position position="1"/>
    </location>
</feature>
<name>A0ABS4AL55_9PROT</name>
<evidence type="ECO:0000313" key="2">
    <source>
        <dbReference type="EMBL" id="MBP0447611.1"/>
    </source>
</evidence>
<evidence type="ECO:0000313" key="3">
    <source>
        <dbReference type="Proteomes" id="UP000681594"/>
    </source>
</evidence>
<proteinExistence type="predicted"/>
<reference evidence="2 3" key="1">
    <citation type="submission" date="2021-03" db="EMBL/GenBank/DDBJ databases">
        <authorList>
            <person name="So Y."/>
        </authorList>
    </citation>
    <scope>NUCLEOTIDE SEQUENCE [LARGE SCALE GENOMIC DNA]</scope>
    <source>
        <strain evidence="2 3">SSH11</strain>
    </source>
</reference>
<feature type="region of interest" description="Disordered" evidence="1">
    <location>
        <begin position="1"/>
        <end position="61"/>
    </location>
</feature>
<feature type="compositionally biased region" description="Basic and acidic residues" evidence="1">
    <location>
        <begin position="31"/>
        <end position="42"/>
    </location>
</feature>
<dbReference type="EMBL" id="JAGIZB010000044">
    <property type="protein sequence ID" value="MBP0447611.1"/>
    <property type="molecule type" value="Genomic_DNA"/>
</dbReference>
<feature type="compositionally biased region" description="Basic and acidic residues" evidence="1">
    <location>
        <begin position="7"/>
        <end position="21"/>
    </location>
</feature>
<comment type="caution">
    <text evidence="2">The sequence shown here is derived from an EMBL/GenBank/DDBJ whole genome shotgun (WGS) entry which is preliminary data.</text>
</comment>
<gene>
    <name evidence="2" type="ORF">J8J14_22895</name>
</gene>
<evidence type="ECO:0000256" key="1">
    <source>
        <dbReference type="SAM" id="MobiDB-lite"/>
    </source>
</evidence>
<protein>
    <submittedName>
        <fullName evidence="2">Uncharacterized protein</fullName>
    </submittedName>
</protein>
<dbReference type="RefSeq" id="WP_209381877.1">
    <property type="nucleotide sequence ID" value="NZ_JAGIZB010000044.1"/>
</dbReference>
<keyword evidence="3" id="KW-1185">Reference proteome</keyword>
<organism evidence="2 3">
    <name type="scientific">Pararoseomonas baculiformis</name>
    <dbReference type="NCBI Taxonomy" id="2820812"/>
    <lineage>
        <taxon>Bacteria</taxon>
        <taxon>Pseudomonadati</taxon>
        <taxon>Pseudomonadota</taxon>
        <taxon>Alphaproteobacteria</taxon>
        <taxon>Acetobacterales</taxon>
        <taxon>Acetobacteraceae</taxon>
        <taxon>Pararoseomonas</taxon>
    </lineage>
</organism>
<accession>A0ABS4AL55</accession>
<dbReference type="Proteomes" id="UP000681594">
    <property type="component" value="Unassembled WGS sequence"/>
</dbReference>
<sequence>SLPIHDQPQDNHQRPPQDQGKKSTGSLLVFRKSDMIVKERTPKAPGITPAGQAQPLIETAD</sequence>